<comment type="similarity">
    <text evidence="2">Belongs to the SUN family.</text>
</comment>
<dbReference type="PANTHER" id="PTHR31316:SF0">
    <property type="entry name" value="SECRETED BETA-GLUCOSIDASE SIM1-RELATED"/>
    <property type="match status" value="1"/>
</dbReference>
<evidence type="ECO:0000256" key="10">
    <source>
        <dbReference type="ARBA" id="ARBA00023326"/>
    </source>
</evidence>
<evidence type="ECO:0000256" key="11">
    <source>
        <dbReference type="SAM" id="MobiDB-lite"/>
    </source>
</evidence>
<keyword evidence="13" id="KW-1185">Reference proteome</keyword>
<evidence type="ECO:0000256" key="5">
    <source>
        <dbReference type="ARBA" id="ARBA00022729"/>
    </source>
</evidence>
<dbReference type="PANTHER" id="PTHR31316">
    <property type="entry name" value="BETA-GLUCOSIDASE-LIKE PROTEIN NCA3, MITOCHONDRIAL-RELATED"/>
    <property type="match status" value="1"/>
</dbReference>
<evidence type="ECO:0000256" key="1">
    <source>
        <dbReference type="ARBA" id="ARBA00004191"/>
    </source>
</evidence>
<reference evidence="12 13" key="1">
    <citation type="journal article" date="2011" name="Cell">
        <title>Insight into structure and assembly of the nuclear pore complex by utilizing the genome of a eukaryotic thermophile.</title>
        <authorList>
            <person name="Amlacher S."/>
            <person name="Sarges P."/>
            <person name="Flemming D."/>
            <person name="van Noort V."/>
            <person name="Kunze R."/>
            <person name="Devos D.P."/>
            <person name="Arumugam M."/>
            <person name="Bork P."/>
            <person name="Hurt E."/>
        </authorList>
    </citation>
    <scope>NUCLEOTIDE SEQUENCE [LARGE SCALE GENOMIC DNA]</scope>
    <source>
        <strain evidence="13">DSM 1495 / CBS 144.50 / IMI 039719</strain>
    </source>
</reference>
<dbReference type="RefSeq" id="XP_006691455.1">
    <property type="nucleotide sequence ID" value="XM_006691392.1"/>
</dbReference>
<keyword evidence="7" id="KW-0119">Carbohydrate metabolism</keyword>
<dbReference type="GO" id="GO:0009986">
    <property type="term" value="C:cell surface"/>
    <property type="evidence" value="ECO:0007669"/>
    <property type="project" value="TreeGrafter"/>
</dbReference>
<dbReference type="HOGENOM" id="CLU_033459_1_0_1"/>
<evidence type="ECO:0000256" key="3">
    <source>
        <dbReference type="ARBA" id="ARBA00022512"/>
    </source>
</evidence>
<dbReference type="GO" id="GO:0016798">
    <property type="term" value="F:hydrolase activity, acting on glycosyl bonds"/>
    <property type="evidence" value="ECO:0007669"/>
    <property type="project" value="UniProtKB-KW"/>
</dbReference>
<dbReference type="KEGG" id="cthr:CTHT_0009310"/>
<keyword evidence="10" id="KW-0624">Polysaccharide degradation</keyword>
<keyword evidence="9" id="KW-0961">Cell wall biogenesis/degradation</keyword>
<dbReference type="GO" id="GO:0000272">
    <property type="term" value="P:polysaccharide catabolic process"/>
    <property type="evidence" value="ECO:0007669"/>
    <property type="project" value="UniProtKB-KW"/>
</dbReference>
<feature type="region of interest" description="Disordered" evidence="11">
    <location>
        <begin position="93"/>
        <end position="158"/>
    </location>
</feature>
<dbReference type="InterPro" id="IPR005556">
    <property type="entry name" value="SUN"/>
</dbReference>
<feature type="compositionally biased region" description="Low complexity" evidence="11">
    <location>
        <begin position="111"/>
        <end position="135"/>
    </location>
</feature>
<evidence type="ECO:0000256" key="2">
    <source>
        <dbReference type="ARBA" id="ARBA00010579"/>
    </source>
</evidence>
<accession>G0S0A3</accession>
<evidence type="ECO:0000313" key="12">
    <source>
        <dbReference type="EMBL" id="EGS23264.1"/>
    </source>
</evidence>
<gene>
    <name evidence="12" type="ORF">CTHT_0009310</name>
</gene>
<keyword evidence="3" id="KW-0134">Cell wall</keyword>
<comment type="subcellular location">
    <subcellularLocation>
        <location evidence="1">Secreted</location>
        <location evidence="1">Cell wall</location>
    </subcellularLocation>
</comment>
<proteinExistence type="inferred from homology"/>
<evidence type="ECO:0000256" key="6">
    <source>
        <dbReference type="ARBA" id="ARBA00022801"/>
    </source>
</evidence>
<dbReference type="OMA" id="CSYACQS"/>
<sequence length="429" mass="45827">MKRFVKTAVAAAAVVGVTAQPHHGHRHLHAKKHDHQHLQQRDTVVVTKVVQGPTVTEYWLDGKKIDAEQAEKGIENGDFYVVGSSKPTFTAPPPIVSTSLAGPEHGGQFFEKATSEPTTTSTSTSTSSTSTSSTPTPEPTKEAPKPSGPKGLDADFPSGKVPCSKVPTEYGAIEIPWSGTDGWTTIISVGKLIKGVALDNIYTAVSGGCKPGDLCSYACPPGYQKTQWPEESQGATGQSVGGLYCNEDGFLELTRPKYTKLCEPGAGGVFVRNELSGNAAVCRTDYPGNENMIIPLDTYPGNTYPLTNPDSKTYYRWKGMPTTAQYYVNNEGVEVEEACTWRSSKYPESAGNWAPTNIGVGKSEDGITYISIFPNLPTSNAVLNFDIEIIGDISGTCYLKSGKYYGSSTGCTVGMREGGTATIVFKKSS</sequence>
<protein>
    <submittedName>
        <fullName evidence="12">Uncharacterized protein</fullName>
    </submittedName>
</protein>
<evidence type="ECO:0000256" key="4">
    <source>
        <dbReference type="ARBA" id="ARBA00022525"/>
    </source>
</evidence>
<evidence type="ECO:0000256" key="9">
    <source>
        <dbReference type="ARBA" id="ARBA00023316"/>
    </source>
</evidence>
<evidence type="ECO:0000256" key="7">
    <source>
        <dbReference type="ARBA" id="ARBA00023277"/>
    </source>
</evidence>
<dbReference type="InterPro" id="IPR051526">
    <property type="entry name" value="Beta-Glucosidase_SUN"/>
</dbReference>
<dbReference type="OrthoDB" id="5339822at2759"/>
<dbReference type="AlphaFoldDB" id="G0S0A3"/>
<organism evidence="13">
    <name type="scientific">Chaetomium thermophilum (strain DSM 1495 / CBS 144.50 / IMI 039719)</name>
    <name type="common">Thermochaetoides thermophila</name>
    <dbReference type="NCBI Taxonomy" id="759272"/>
    <lineage>
        <taxon>Eukaryota</taxon>
        <taxon>Fungi</taxon>
        <taxon>Dikarya</taxon>
        <taxon>Ascomycota</taxon>
        <taxon>Pezizomycotina</taxon>
        <taxon>Sordariomycetes</taxon>
        <taxon>Sordariomycetidae</taxon>
        <taxon>Sordariales</taxon>
        <taxon>Chaetomiaceae</taxon>
        <taxon>Thermochaetoides</taxon>
    </lineage>
</organism>
<dbReference type="GO" id="GO:0009277">
    <property type="term" value="C:fungal-type cell wall"/>
    <property type="evidence" value="ECO:0007669"/>
    <property type="project" value="TreeGrafter"/>
</dbReference>
<keyword evidence="8" id="KW-0326">Glycosidase</keyword>
<evidence type="ECO:0000313" key="13">
    <source>
        <dbReference type="Proteomes" id="UP000008066"/>
    </source>
</evidence>
<name>G0S0A3_CHATD</name>
<dbReference type="eggNOG" id="ENOG502QPVV">
    <property type="taxonomic scope" value="Eukaryota"/>
</dbReference>
<dbReference type="Proteomes" id="UP000008066">
    <property type="component" value="Unassembled WGS sequence"/>
</dbReference>
<keyword evidence="4" id="KW-0964">Secreted</keyword>
<keyword evidence="6" id="KW-0378">Hydrolase</keyword>
<dbReference type="GeneID" id="18254969"/>
<keyword evidence="5" id="KW-0732">Signal</keyword>
<dbReference type="EMBL" id="GL988037">
    <property type="protein sequence ID" value="EGS23264.1"/>
    <property type="molecule type" value="Genomic_DNA"/>
</dbReference>
<evidence type="ECO:0000256" key="8">
    <source>
        <dbReference type="ARBA" id="ARBA00023295"/>
    </source>
</evidence>
<dbReference type="GO" id="GO:0031505">
    <property type="term" value="P:fungal-type cell wall organization"/>
    <property type="evidence" value="ECO:0007669"/>
    <property type="project" value="TreeGrafter"/>
</dbReference>
<dbReference type="Pfam" id="PF03856">
    <property type="entry name" value="SUN"/>
    <property type="match status" value="1"/>
</dbReference>